<evidence type="ECO:0000313" key="2">
    <source>
        <dbReference type="Proteomes" id="UP000464657"/>
    </source>
</evidence>
<evidence type="ECO:0000313" key="1">
    <source>
        <dbReference type="EMBL" id="QHI38769.1"/>
    </source>
</evidence>
<dbReference type="AlphaFoldDB" id="A0A7L4ZQL4"/>
<name>A0A7L4ZQL4_9FLAO</name>
<proteinExistence type="predicted"/>
<dbReference type="EMBL" id="CP019288">
    <property type="protein sequence ID" value="QHI38769.1"/>
    <property type="molecule type" value="Genomic_DNA"/>
</dbReference>
<reference evidence="1 2" key="1">
    <citation type="journal article" date="2013" name="Int. J. Syst. Evol. Microbiol.">
        <title>Kordia antarctica sp. nov., isolated from Antarctic seawater.</title>
        <authorList>
            <person name="Baek K."/>
            <person name="Choi A."/>
            <person name="Kang I."/>
            <person name="Lee K."/>
            <person name="Cho J.C."/>
        </authorList>
    </citation>
    <scope>NUCLEOTIDE SEQUENCE [LARGE SCALE GENOMIC DNA]</scope>
    <source>
        <strain evidence="1 2">IMCC3317</strain>
    </source>
</reference>
<dbReference type="OrthoDB" id="1121857at2"/>
<protein>
    <submittedName>
        <fullName evidence="1">Uncharacterized protein</fullName>
    </submittedName>
</protein>
<gene>
    <name evidence="1" type="ORF">IMCC3317_41680</name>
</gene>
<dbReference type="Proteomes" id="UP000464657">
    <property type="component" value="Chromosome"/>
</dbReference>
<accession>A0A7L4ZQL4</accession>
<dbReference type="RefSeq" id="WP_160131303.1">
    <property type="nucleotide sequence ID" value="NZ_CP019288.1"/>
</dbReference>
<organism evidence="1 2">
    <name type="scientific">Kordia antarctica</name>
    <dbReference type="NCBI Taxonomy" id="1218801"/>
    <lineage>
        <taxon>Bacteria</taxon>
        <taxon>Pseudomonadati</taxon>
        <taxon>Bacteroidota</taxon>
        <taxon>Flavobacteriia</taxon>
        <taxon>Flavobacteriales</taxon>
        <taxon>Flavobacteriaceae</taxon>
        <taxon>Kordia</taxon>
    </lineage>
</organism>
<dbReference type="KEGG" id="kan:IMCC3317_41680"/>
<keyword evidence="2" id="KW-1185">Reference proteome</keyword>
<sequence>MSNKRDLKKDLNYVFGDIIDAALVWQIANPKEDATKSEAIIDESINSFDALIAETNKRKVENPKAHFSGIRHSFETKATELVAKINSL</sequence>